<proteinExistence type="predicted"/>
<gene>
    <name evidence="1" type="ORF">PbB2_01097</name>
</gene>
<protein>
    <recommendedName>
        <fullName evidence="3">Poly(Hydroxyalcanoate) granule associated protein</fullName>
    </recommendedName>
</protein>
<dbReference type="OrthoDB" id="9807941at2"/>
<evidence type="ECO:0008006" key="3">
    <source>
        <dbReference type="Google" id="ProtNLM"/>
    </source>
</evidence>
<organism evidence="1 2">
    <name type="scientific">Candidatus Phycosocius bacilliformis</name>
    <dbReference type="NCBI Taxonomy" id="1445552"/>
    <lineage>
        <taxon>Bacteria</taxon>
        <taxon>Pseudomonadati</taxon>
        <taxon>Pseudomonadota</taxon>
        <taxon>Alphaproteobacteria</taxon>
        <taxon>Caulobacterales</taxon>
        <taxon>Caulobacterales incertae sedis</taxon>
        <taxon>Candidatus Phycosocius</taxon>
    </lineage>
</organism>
<dbReference type="AlphaFoldDB" id="A0A2P2E8M7"/>
<dbReference type="Proteomes" id="UP000245086">
    <property type="component" value="Unassembled WGS sequence"/>
</dbReference>
<sequence>MTEATKVTETVETARKEGLEIARKIWLAGVGAYGRVYQEAAGRVEKVTGAANELFDQLVEKGEQVEDLVRASISKNEAAGKVTEYVEKTTAQVKTASETRINDLEERFEAVRKTVLEKVTPFVDKVAPLNIFSLGHQVETLTAKVEALTAEIEALKASKAPKAAKKSETEAA</sequence>
<name>A0A2P2E8M7_9PROT</name>
<reference evidence="1 2" key="1">
    <citation type="journal article" date="2018" name="Genome Announc.">
        <title>Draft Genome Sequence of "Candidatus Phycosocius bacilliformis," an Alphaproteobacterial Ectosymbiont of the Hydrocarbon-Producing Green Alga Botryococcus braunii.</title>
        <authorList>
            <person name="Tanabe Y."/>
            <person name="Yamaguchi H."/>
            <person name="Watanabe M.M."/>
        </authorList>
    </citation>
    <scope>NUCLEOTIDE SEQUENCE [LARGE SCALE GENOMIC DNA]</scope>
    <source>
        <strain evidence="1 2">BOTRYCO-2</strain>
    </source>
</reference>
<dbReference type="PANTHER" id="PTHR38664:SF1">
    <property type="entry name" value="SLR0058 PROTEIN"/>
    <property type="match status" value="1"/>
</dbReference>
<dbReference type="EMBL" id="BFBR01000002">
    <property type="protein sequence ID" value="GBF57430.1"/>
    <property type="molecule type" value="Genomic_DNA"/>
</dbReference>
<evidence type="ECO:0000313" key="2">
    <source>
        <dbReference type="Proteomes" id="UP000245086"/>
    </source>
</evidence>
<comment type="caution">
    <text evidence="1">The sequence shown here is derived from an EMBL/GenBank/DDBJ whole genome shotgun (WGS) entry which is preliminary data.</text>
</comment>
<accession>A0A2P2E8M7</accession>
<keyword evidence="2" id="KW-1185">Reference proteome</keyword>
<evidence type="ECO:0000313" key="1">
    <source>
        <dbReference type="EMBL" id="GBF57430.1"/>
    </source>
</evidence>
<dbReference type="InterPro" id="IPR008769">
    <property type="entry name" value="PhaF_PhaI"/>
</dbReference>
<dbReference type="RefSeq" id="WP_108984268.1">
    <property type="nucleotide sequence ID" value="NZ_BFBR01000002.1"/>
</dbReference>
<dbReference type="PANTHER" id="PTHR38664">
    <property type="entry name" value="SLR0058 PROTEIN"/>
    <property type="match status" value="1"/>
</dbReference>
<dbReference type="Pfam" id="PF05597">
    <property type="entry name" value="Phasin"/>
    <property type="match status" value="1"/>
</dbReference>